<accession>A0A8S9ZSX1</accession>
<dbReference type="Proteomes" id="UP000605970">
    <property type="component" value="Unassembled WGS sequence"/>
</dbReference>
<proteinExistence type="predicted"/>
<evidence type="ECO:0000313" key="2">
    <source>
        <dbReference type="EMBL" id="KAF7636251.1"/>
    </source>
</evidence>
<gene>
    <name evidence="2" type="ORF">Mgra_00004240</name>
</gene>
<dbReference type="PANTHER" id="PTHR23086:SF8">
    <property type="entry name" value="PHOSPHATIDYLINOSITOL 5-PHOSPHATE 4-KINASE, ISOFORM A"/>
    <property type="match status" value="1"/>
</dbReference>
<sequence>MNEINVINPQIIKNRKVRSISIAKNIKYFEKSDSIRFALRNYFCDFIFNKKAINWNKENCENKYCETKTEEQNIEIHEKVFAHNFTNDFKLTIYFPKIFENLWKLFGYDVNDLLISLTFLQLEGFNNPAKSGANFFSSWDKKYFLKNVLSEPKWYKKIKKIDKMNFIKKFKEIFESEIEKDFFFNEEEKKKKNILEEEEEEQNNNLLLLLTPQKSPSGYINENNKKLKFKGSFLKYFNYLEQQQITLLPKFFLLFTITTLNNLNQSEIFSIQNGLFPEGTPKIDLIFDLKGSKRKLQIEKGFEKFKIKRKSPNWLDLNFIEENEKEKSFFPEGIILEEKEFKNIKKMIEEDSKPTASITDPKTYQERFVNFITTKVFNEENKKN</sequence>
<dbReference type="InterPro" id="IPR023610">
    <property type="entry name" value="PInositol-4/5-P-5/4-kinase"/>
</dbReference>
<dbReference type="InterPro" id="IPR027484">
    <property type="entry name" value="PInositol-4-P-5-kinase_N"/>
</dbReference>
<feature type="domain" description="PIPK" evidence="1">
    <location>
        <begin position="68"/>
        <end position="377"/>
    </location>
</feature>
<keyword evidence="3" id="KW-1185">Reference proteome</keyword>
<evidence type="ECO:0000259" key="1">
    <source>
        <dbReference type="SMART" id="SM00330"/>
    </source>
</evidence>
<dbReference type="Gene3D" id="3.30.800.10">
    <property type="entry name" value="Phosphatidylinositol Phosphate Kinase II Beta"/>
    <property type="match status" value="1"/>
</dbReference>
<evidence type="ECO:0000313" key="3">
    <source>
        <dbReference type="Proteomes" id="UP000605970"/>
    </source>
</evidence>
<dbReference type="GO" id="GO:0005886">
    <property type="term" value="C:plasma membrane"/>
    <property type="evidence" value="ECO:0007669"/>
    <property type="project" value="TreeGrafter"/>
</dbReference>
<dbReference type="OrthoDB" id="20783at2759"/>
<name>A0A8S9ZSX1_9BILA</name>
<reference evidence="2" key="1">
    <citation type="journal article" date="2020" name="Ecol. Evol.">
        <title>Genome structure and content of the rice root-knot nematode (Meloidogyne graminicola).</title>
        <authorList>
            <person name="Phan N.T."/>
            <person name="Danchin E.G.J."/>
            <person name="Klopp C."/>
            <person name="Perfus-Barbeoch L."/>
            <person name="Kozlowski D.K."/>
            <person name="Koutsovoulos G.D."/>
            <person name="Lopez-Roques C."/>
            <person name="Bouchez O."/>
            <person name="Zahm M."/>
            <person name="Besnard G."/>
            <person name="Bellafiore S."/>
        </authorList>
    </citation>
    <scope>NUCLEOTIDE SEQUENCE</scope>
    <source>
        <strain evidence="2">VN-18</strain>
    </source>
</reference>
<dbReference type="GO" id="GO:0016308">
    <property type="term" value="F:1-phosphatidylinositol-4-phosphate 5-kinase activity"/>
    <property type="evidence" value="ECO:0007669"/>
    <property type="project" value="TreeGrafter"/>
</dbReference>
<dbReference type="EMBL" id="JABEBT010000031">
    <property type="protein sequence ID" value="KAF7636251.1"/>
    <property type="molecule type" value="Genomic_DNA"/>
</dbReference>
<dbReference type="GO" id="GO:0046854">
    <property type="term" value="P:phosphatidylinositol phosphate biosynthetic process"/>
    <property type="evidence" value="ECO:0007669"/>
    <property type="project" value="TreeGrafter"/>
</dbReference>
<protein>
    <submittedName>
        <fullName evidence="2">PIPK domain-containing protein</fullName>
    </submittedName>
</protein>
<dbReference type="PANTHER" id="PTHR23086">
    <property type="entry name" value="PHOSPHATIDYLINOSITOL-4-PHOSPHATE 5-KINASE"/>
    <property type="match status" value="1"/>
</dbReference>
<dbReference type="AlphaFoldDB" id="A0A8S9ZSX1"/>
<comment type="caution">
    <text evidence="2">The sequence shown here is derived from an EMBL/GenBank/DDBJ whole genome shotgun (WGS) entry which is preliminary data.</text>
</comment>
<dbReference type="SMART" id="SM00330">
    <property type="entry name" value="PIPKc"/>
    <property type="match status" value="1"/>
</dbReference>
<dbReference type="SUPFAM" id="SSF56104">
    <property type="entry name" value="SAICAR synthase-like"/>
    <property type="match status" value="2"/>
</dbReference>
<organism evidence="2 3">
    <name type="scientific">Meloidogyne graminicola</name>
    <dbReference type="NCBI Taxonomy" id="189291"/>
    <lineage>
        <taxon>Eukaryota</taxon>
        <taxon>Metazoa</taxon>
        <taxon>Ecdysozoa</taxon>
        <taxon>Nematoda</taxon>
        <taxon>Chromadorea</taxon>
        <taxon>Rhabditida</taxon>
        <taxon>Tylenchina</taxon>
        <taxon>Tylenchomorpha</taxon>
        <taxon>Tylenchoidea</taxon>
        <taxon>Meloidogynidae</taxon>
        <taxon>Meloidogyninae</taxon>
        <taxon>Meloidogyne</taxon>
    </lineage>
</organism>
<dbReference type="Pfam" id="PF01504">
    <property type="entry name" value="PIP5K"/>
    <property type="match status" value="1"/>
</dbReference>
<dbReference type="InterPro" id="IPR002498">
    <property type="entry name" value="PInositol-4-P-4/5-kinase_core"/>
</dbReference>